<dbReference type="InParanoid" id="A0A409XRX6"/>
<organism evidence="2 3">
    <name type="scientific">Psilocybe cyanescens</name>
    <dbReference type="NCBI Taxonomy" id="93625"/>
    <lineage>
        <taxon>Eukaryota</taxon>
        <taxon>Fungi</taxon>
        <taxon>Dikarya</taxon>
        <taxon>Basidiomycota</taxon>
        <taxon>Agaricomycotina</taxon>
        <taxon>Agaricomycetes</taxon>
        <taxon>Agaricomycetidae</taxon>
        <taxon>Agaricales</taxon>
        <taxon>Agaricineae</taxon>
        <taxon>Strophariaceae</taxon>
        <taxon>Psilocybe</taxon>
    </lineage>
</organism>
<dbReference type="AlphaFoldDB" id="A0A409XRX6"/>
<sequence>MPHFLRRIASSFTQSSETNQLETPIFDTPLTKQTVEELEVLQREILTLYNKVIDQKETAKQNYCPAAARLAHHQARSQRLKLNQVEQELYRRLPLIAKVVKKAKSSPPNNTTCLSLILPPLLPLLPPPTHVSKANDLPYLATLKHCQPSKPLTSSPPTKRLRESAHPDTIFAINELAKVSRAHQQEEREICLARQRSRVRQTMATALLDQLQSWGLERELYDVLREHRSKSSTVQKLSVPSLIDPPFQSAVPARPPAYRRAVQFSPIIDNSPSPQISPPASTPSRSPIPTPTPRRSRNTTTHQ</sequence>
<feature type="compositionally biased region" description="Pro residues" evidence="1">
    <location>
        <begin position="275"/>
        <end position="292"/>
    </location>
</feature>
<evidence type="ECO:0000313" key="3">
    <source>
        <dbReference type="Proteomes" id="UP000283269"/>
    </source>
</evidence>
<keyword evidence="3" id="KW-1185">Reference proteome</keyword>
<protein>
    <submittedName>
        <fullName evidence="2">Uncharacterized protein</fullName>
    </submittedName>
</protein>
<dbReference type="Proteomes" id="UP000283269">
    <property type="component" value="Unassembled WGS sequence"/>
</dbReference>
<proteinExistence type="predicted"/>
<dbReference type="EMBL" id="NHYD01000744">
    <property type="protein sequence ID" value="PPQ93464.1"/>
    <property type="molecule type" value="Genomic_DNA"/>
</dbReference>
<name>A0A409XRX6_PSICY</name>
<feature type="region of interest" description="Disordered" evidence="1">
    <location>
        <begin position="261"/>
        <end position="303"/>
    </location>
</feature>
<accession>A0A409XRX6</accession>
<evidence type="ECO:0000256" key="1">
    <source>
        <dbReference type="SAM" id="MobiDB-lite"/>
    </source>
</evidence>
<comment type="caution">
    <text evidence="2">The sequence shown here is derived from an EMBL/GenBank/DDBJ whole genome shotgun (WGS) entry which is preliminary data.</text>
</comment>
<reference evidence="2 3" key="1">
    <citation type="journal article" date="2018" name="Evol. Lett.">
        <title>Horizontal gene cluster transfer increased hallucinogenic mushroom diversity.</title>
        <authorList>
            <person name="Reynolds H.T."/>
            <person name="Vijayakumar V."/>
            <person name="Gluck-Thaler E."/>
            <person name="Korotkin H.B."/>
            <person name="Matheny P.B."/>
            <person name="Slot J.C."/>
        </authorList>
    </citation>
    <scope>NUCLEOTIDE SEQUENCE [LARGE SCALE GENOMIC DNA]</scope>
    <source>
        <strain evidence="2 3">2631</strain>
    </source>
</reference>
<gene>
    <name evidence="2" type="ORF">CVT25_008542</name>
</gene>
<evidence type="ECO:0000313" key="2">
    <source>
        <dbReference type="EMBL" id="PPQ93464.1"/>
    </source>
</evidence>